<dbReference type="Gene3D" id="3.50.90.10">
    <property type="entry name" value="YerB-like"/>
    <property type="match status" value="1"/>
</dbReference>
<evidence type="ECO:0000259" key="1">
    <source>
        <dbReference type="Pfam" id="PF11258"/>
    </source>
</evidence>
<reference evidence="3 4" key="1">
    <citation type="submission" date="2017-06" db="EMBL/GenBank/DDBJ databases">
        <title>Draft genome sequence of anaerobic fermentative bacterium Anaeromicrobium sediminis DY2726D isolated from West Pacific Ocean sediments.</title>
        <authorList>
            <person name="Zeng X."/>
        </authorList>
    </citation>
    <scope>NUCLEOTIDE SEQUENCE [LARGE SCALE GENOMIC DNA]</scope>
    <source>
        <strain evidence="3 4">DY2726D</strain>
    </source>
</reference>
<dbReference type="OrthoDB" id="9779102at2"/>
<dbReference type="AlphaFoldDB" id="A0A267MHN8"/>
<dbReference type="InterPro" id="IPR035328">
    <property type="entry name" value="DUF3048_C"/>
</dbReference>
<sequence>MKKFIILTIIMGSLAFSGCTKEEKVVETVKEKEPIVEVEKEEIKKEEPVVEVIEEKFLSPISHMECEEDQVNNRPFAVMLDNQVHARPQAGLDQAEIVYEILAEGNITRYMAIFATKSPELIGPVRSARPYFIDKALEYDALYVHDGGSPQALDDIVRLKMADISAQSRGKSTFWRKSHKKRPHNEYTSADAIRKAANGSNYKKTVNIDTWKYYDKDTSINGSELKNIDIPYSKNYKVTFKYNEDTKLYDRYINNKPHVDEASKTQLTAENIIVQRASKKVLDSVGRLKVGLVGTGEGIYITNGEMKEVTWKKESRRSITRFFYKNGEEINLNPGVTWVEVIPKSLNYTQY</sequence>
<name>A0A267MHN8_9FIRM</name>
<evidence type="ECO:0000313" key="3">
    <source>
        <dbReference type="EMBL" id="PAB58922.1"/>
    </source>
</evidence>
<dbReference type="Pfam" id="PF17479">
    <property type="entry name" value="DUF3048_C"/>
    <property type="match status" value="1"/>
</dbReference>
<feature type="domain" description="DUF3048" evidence="2">
    <location>
        <begin position="228"/>
        <end position="339"/>
    </location>
</feature>
<dbReference type="InterPro" id="IPR023158">
    <property type="entry name" value="YerB-like_sf"/>
</dbReference>
<protein>
    <recommendedName>
        <fullName evidence="5">Lipoprotein YerB</fullName>
    </recommendedName>
</protein>
<dbReference type="EMBL" id="NIBG01000010">
    <property type="protein sequence ID" value="PAB58922.1"/>
    <property type="molecule type" value="Genomic_DNA"/>
</dbReference>
<gene>
    <name evidence="3" type="ORF">CCE28_12115</name>
</gene>
<dbReference type="SUPFAM" id="SSF159774">
    <property type="entry name" value="YerB-like"/>
    <property type="match status" value="1"/>
</dbReference>
<feature type="domain" description="DUF3048" evidence="1">
    <location>
        <begin position="66"/>
        <end position="202"/>
    </location>
</feature>
<dbReference type="PROSITE" id="PS51257">
    <property type="entry name" value="PROKAR_LIPOPROTEIN"/>
    <property type="match status" value="1"/>
</dbReference>
<dbReference type="InterPro" id="IPR021416">
    <property type="entry name" value="DUF3048_N"/>
</dbReference>
<evidence type="ECO:0000313" key="4">
    <source>
        <dbReference type="Proteomes" id="UP000216024"/>
    </source>
</evidence>
<accession>A0A267MHN8</accession>
<dbReference type="Proteomes" id="UP000216024">
    <property type="component" value="Unassembled WGS sequence"/>
</dbReference>
<dbReference type="Pfam" id="PF11258">
    <property type="entry name" value="DUF3048"/>
    <property type="match status" value="1"/>
</dbReference>
<organism evidence="3 4">
    <name type="scientific">Anaeromicrobium sediminis</name>
    <dbReference type="NCBI Taxonomy" id="1478221"/>
    <lineage>
        <taxon>Bacteria</taxon>
        <taxon>Bacillati</taxon>
        <taxon>Bacillota</taxon>
        <taxon>Clostridia</taxon>
        <taxon>Peptostreptococcales</taxon>
        <taxon>Thermotaleaceae</taxon>
        <taxon>Anaeromicrobium</taxon>
    </lineage>
</organism>
<dbReference type="RefSeq" id="WP_095133988.1">
    <property type="nucleotide sequence ID" value="NZ_NIBG01000010.1"/>
</dbReference>
<evidence type="ECO:0000259" key="2">
    <source>
        <dbReference type="Pfam" id="PF17479"/>
    </source>
</evidence>
<keyword evidence="4" id="KW-1185">Reference proteome</keyword>
<proteinExistence type="predicted"/>
<comment type="caution">
    <text evidence="3">The sequence shown here is derived from an EMBL/GenBank/DDBJ whole genome shotgun (WGS) entry which is preliminary data.</text>
</comment>
<evidence type="ECO:0008006" key="5">
    <source>
        <dbReference type="Google" id="ProtNLM"/>
    </source>
</evidence>